<dbReference type="Gene3D" id="3.30.800.10">
    <property type="entry name" value="Phosphatidylinositol Phosphate Kinase II Beta"/>
    <property type="match status" value="1"/>
</dbReference>
<name>C1MWE9_MICPC</name>
<keyword evidence="1" id="KW-0547">Nucleotide-binding</keyword>
<dbReference type="OMA" id="CSHRIAM"/>
<dbReference type="EMBL" id="GG663741">
    <property type="protein sequence ID" value="EEH56155.1"/>
    <property type="molecule type" value="Genomic_DNA"/>
</dbReference>
<dbReference type="GO" id="GO:0000285">
    <property type="term" value="F:1-phosphatidylinositol-3-phosphate 5-kinase activity"/>
    <property type="evidence" value="ECO:0007669"/>
    <property type="project" value="TreeGrafter"/>
</dbReference>
<evidence type="ECO:0000256" key="1">
    <source>
        <dbReference type="PROSITE-ProRule" id="PRU00781"/>
    </source>
</evidence>
<dbReference type="FunFam" id="3.30.810.10:FF:000001">
    <property type="entry name" value="1-phosphatidylinositol 3-phosphate 5-kinase FAB1"/>
    <property type="match status" value="1"/>
</dbReference>
<dbReference type="OrthoDB" id="158357at2759"/>
<evidence type="ECO:0000313" key="4">
    <source>
        <dbReference type="Proteomes" id="UP000001876"/>
    </source>
</evidence>
<dbReference type="GO" id="GO:0010008">
    <property type="term" value="C:endosome membrane"/>
    <property type="evidence" value="ECO:0007669"/>
    <property type="project" value="TreeGrafter"/>
</dbReference>
<proteinExistence type="predicted"/>
<keyword evidence="4" id="KW-1185">Reference proteome</keyword>
<protein>
    <submittedName>
        <fullName evidence="3">Predicted protein</fullName>
    </submittedName>
</protein>
<sequence>DDRFIVKEVSRAERNAFLDHGVGFAYFAYVESRLEDEDGVSGTCLAKILGMYQVATRSPMESTETKLDFLVMENVFYGRDVAAGATRADEVPPPWRTASATTPAVLLDENLMEVLATDPILVTERSKRALDAALRRDAAFLSSLGVMDYSLLAGVDRRADELVVGVVDYLRQYTWDKQLETYVKQSGLVGGGGPGKTPTVISPGQYEKRFATAMRRYFVCVPDDDDDREGN</sequence>
<feature type="non-terminal residue" evidence="3">
    <location>
        <position position="1"/>
    </location>
</feature>
<dbReference type="GO" id="GO:0005524">
    <property type="term" value="F:ATP binding"/>
    <property type="evidence" value="ECO:0007669"/>
    <property type="project" value="UniProtKB-UniRule"/>
</dbReference>
<keyword evidence="1" id="KW-0418">Kinase</keyword>
<keyword evidence="1" id="KW-0067">ATP-binding</keyword>
<reference evidence="3 4" key="1">
    <citation type="journal article" date="2009" name="Science">
        <title>Green evolution and dynamic adaptations revealed by genomes of the marine picoeukaryotes Micromonas.</title>
        <authorList>
            <person name="Worden A.Z."/>
            <person name="Lee J.H."/>
            <person name="Mock T."/>
            <person name="Rouze P."/>
            <person name="Simmons M.P."/>
            <person name="Aerts A.L."/>
            <person name="Allen A.E."/>
            <person name="Cuvelier M.L."/>
            <person name="Derelle E."/>
            <person name="Everett M.V."/>
            <person name="Foulon E."/>
            <person name="Grimwood J."/>
            <person name="Gundlach H."/>
            <person name="Henrissat B."/>
            <person name="Napoli C."/>
            <person name="McDonald S.M."/>
            <person name="Parker M.S."/>
            <person name="Rombauts S."/>
            <person name="Salamov A."/>
            <person name="Von Dassow P."/>
            <person name="Badger J.H."/>
            <person name="Coutinho P.M."/>
            <person name="Demir E."/>
            <person name="Dubchak I."/>
            <person name="Gentemann C."/>
            <person name="Eikrem W."/>
            <person name="Gready J.E."/>
            <person name="John U."/>
            <person name="Lanier W."/>
            <person name="Lindquist E.A."/>
            <person name="Lucas S."/>
            <person name="Mayer K.F."/>
            <person name="Moreau H."/>
            <person name="Not F."/>
            <person name="Otillar R."/>
            <person name="Panaud O."/>
            <person name="Pangilinan J."/>
            <person name="Paulsen I."/>
            <person name="Piegu B."/>
            <person name="Poliakov A."/>
            <person name="Robbens S."/>
            <person name="Schmutz J."/>
            <person name="Toulza E."/>
            <person name="Wyss T."/>
            <person name="Zelensky A."/>
            <person name="Zhou K."/>
            <person name="Armbrust E.V."/>
            <person name="Bhattacharya D."/>
            <person name="Goodenough U.W."/>
            <person name="Van de Peer Y."/>
            <person name="Grigoriev I.V."/>
        </authorList>
    </citation>
    <scope>NUCLEOTIDE SEQUENCE [LARGE SCALE GENOMIC DNA]</scope>
    <source>
        <strain evidence="3 4">CCMP1545</strain>
    </source>
</reference>
<dbReference type="eggNOG" id="KOG0230">
    <property type="taxonomic scope" value="Eukaryota"/>
</dbReference>
<dbReference type="PANTHER" id="PTHR45748">
    <property type="entry name" value="1-PHOSPHATIDYLINOSITOL 3-PHOSPHATE 5-KINASE-RELATED"/>
    <property type="match status" value="1"/>
</dbReference>
<accession>C1MWE9</accession>
<organism evidence="4">
    <name type="scientific">Micromonas pusilla (strain CCMP1545)</name>
    <name type="common">Picoplanktonic green alga</name>
    <dbReference type="NCBI Taxonomy" id="564608"/>
    <lineage>
        <taxon>Eukaryota</taxon>
        <taxon>Viridiplantae</taxon>
        <taxon>Chlorophyta</taxon>
        <taxon>Mamiellophyceae</taxon>
        <taxon>Mamiellales</taxon>
        <taxon>Mamiellaceae</taxon>
        <taxon>Micromonas</taxon>
    </lineage>
</organism>
<dbReference type="SUPFAM" id="SSF56104">
    <property type="entry name" value="SAICAR synthase-like"/>
    <property type="match status" value="1"/>
</dbReference>
<dbReference type="Pfam" id="PF01504">
    <property type="entry name" value="PIP5K"/>
    <property type="match status" value="2"/>
</dbReference>
<dbReference type="GeneID" id="9685352"/>
<dbReference type="InterPro" id="IPR027484">
    <property type="entry name" value="PInositol-4-P-5-kinase_N"/>
</dbReference>
<dbReference type="Proteomes" id="UP000001876">
    <property type="component" value="Unassembled WGS sequence"/>
</dbReference>
<dbReference type="SMART" id="SM00330">
    <property type="entry name" value="PIPKc"/>
    <property type="match status" value="1"/>
</dbReference>
<dbReference type="InterPro" id="IPR027483">
    <property type="entry name" value="PInositol-4-P-4/5-kinase_C_sf"/>
</dbReference>
<evidence type="ECO:0000313" key="3">
    <source>
        <dbReference type="EMBL" id="EEH56155.1"/>
    </source>
</evidence>
<dbReference type="InterPro" id="IPR002498">
    <property type="entry name" value="PInositol-4-P-4/5-kinase_core"/>
</dbReference>
<dbReference type="RefSeq" id="XP_003060203.1">
    <property type="nucleotide sequence ID" value="XM_003060157.1"/>
</dbReference>
<evidence type="ECO:0000259" key="2">
    <source>
        <dbReference type="PROSITE" id="PS51455"/>
    </source>
</evidence>
<dbReference type="STRING" id="564608.C1MWE9"/>
<dbReference type="Gene3D" id="3.30.810.10">
    <property type="entry name" value="2-Layer Sandwich"/>
    <property type="match status" value="1"/>
</dbReference>
<dbReference type="KEGG" id="mpp:MICPUCDRAFT_18503"/>
<dbReference type="PROSITE" id="PS51455">
    <property type="entry name" value="PIPK"/>
    <property type="match status" value="1"/>
</dbReference>
<feature type="domain" description="PIPK" evidence="2">
    <location>
        <begin position="1"/>
        <end position="218"/>
    </location>
</feature>
<dbReference type="AlphaFoldDB" id="C1MWE9"/>
<keyword evidence="1" id="KW-0808">Transferase</keyword>
<dbReference type="GO" id="GO:0046854">
    <property type="term" value="P:phosphatidylinositol phosphate biosynthetic process"/>
    <property type="evidence" value="ECO:0007669"/>
    <property type="project" value="TreeGrafter"/>
</dbReference>
<dbReference type="PANTHER" id="PTHR45748:SF7">
    <property type="entry name" value="1-PHOSPHATIDYLINOSITOL 3-PHOSPHATE 5-KINASE-RELATED"/>
    <property type="match status" value="1"/>
</dbReference>
<gene>
    <name evidence="3" type="ORF">MICPUCDRAFT_18503</name>
</gene>